<dbReference type="EMBL" id="CP017415">
    <property type="protein sequence ID" value="AOU96625.1"/>
    <property type="molecule type" value="Genomic_DNA"/>
</dbReference>
<reference evidence="9" key="1">
    <citation type="submission" date="2016-09" db="EMBL/GenBank/DDBJ databases">
        <title>Acidihalobacter prosperus F5.</title>
        <authorList>
            <person name="Khaleque H.N."/>
            <person name="Ramsay J.P."/>
            <person name="Kaksonen A.H."/>
            <person name="Boxall N.J."/>
            <person name="Watkin E.L.J."/>
        </authorList>
    </citation>
    <scope>NUCLEOTIDE SEQUENCE [LARGE SCALE GENOMIC DNA]</scope>
    <source>
        <strain evidence="9">F5</strain>
    </source>
</reference>
<evidence type="ECO:0000256" key="1">
    <source>
        <dbReference type="ARBA" id="ARBA00004141"/>
    </source>
</evidence>
<evidence type="ECO:0000259" key="7">
    <source>
        <dbReference type="Pfam" id="PF00892"/>
    </source>
</evidence>
<dbReference type="PANTHER" id="PTHR32322">
    <property type="entry name" value="INNER MEMBRANE TRANSPORTER"/>
    <property type="match status" value="1"/>
</dbReference>
<keyword evidence="5 6" id="KW-0472">Membrane</keyword>
<dbReference type="InterPro" id="IPR037185">
    <property type="entry name" value="EmrE-like"/>
</dbReference>
<comment type="subcellular location">
    <subcellularLocation>
        <location evidence="1">Membrane</location>
        <topology evidence="1">Multi-pass membrane protein</topology>
    </subcellularLocation>
</comment>
<dbReference type="Pfam" id="PF00892">
    <property type="entry name" value="EamA"/>
    <property type="match status" value="2"/>
</dbReference>
<evidence type="ECO:0000256" key="3">
    <source>
        <dbReference type="ARBA" id="ARBA00022692"/>
    </source>
</evidence>
<feature type="transmembrane region" description="Helical" evidence="6">
    <location>
        <begin position="25"/>
        <end position="43"/>
    </location>
</feature>
<feature type="transmembrane region" description="Helical" evidence="6">
    <location>
        <begin position="55"/>
        <end position="73"/>
    </location>
</feature>
<dbReference type="GO" id="GO:0016020">
    <property type="term" value="C:membrane"/>
    <property type="evidence" value="ECO:0007669"/>
    <property type="project" value="UniProtKB-SubCell"/>
</dbReference>
<dbReference type="Gene3D" id="1.10.3730.20">
    <property type="match status" value="1"/>
</dbReference>
<gene>
    <name evidence="8" type="ORF">BI364_00040</name>
</gene>
<dbReference type="AlphaFoldDB" id="A0A1D8IJL0"/>
<evidence type="ECO:0000256" key="2">
    <source>
        <dbReference type="ARBA" id="ARBA00007362"/>
    </source>
</evidence>
<feature type="domain" description="EamA" evidence="7">
    <location>
        <begin position="2"/>
        <end position="127"/>
    </location>
</feature>
<feature type="transmembrane region" description="Helical" evidence="6">
    <location>
        <begin position="236"/>
        <end position="255"/>
    </location>
</feature>
<accession>A0A1D8IJL0</accession>
<comment type="similarity">
    <text evidence="2">Belongs to the EamA transporter family.</text>
</comment>
<proteinExistence type="inferred from homology"/>
<feature type="transmembrane region" description="Helical" evidence="6">
    <location>
        <begin position="111"/>
        <end position="129"/>
    </location>
</feature>
<evidence type="ECO:0000256" key="4">
    <source>
        <dbReference type="ARBA" id="ARBA00022989"/>
    </source>
</evidence>
<protein>
    <recommendedName>
        <fullName evidence="7">EamA domain-containing protein</fullName>
    </recommendedName>
</protein>
<feature type="transmembrane region" description="Helical" evidence="6">
    <location>
        <begin position="261"/>
        <end position="281"/>
    </location>
</feature>
<keyword evidence="3 6" id="KW-0812">Transmembrane</keyword>
<feature type="transmembrane region" description="Helical" evidence="6">
    <location>
        <begin position="135"/>
        <end position="159"/>
    </location>
</feature>
<dbReference type="Proteomes" id="UP000095401">
    <property type="component" value="Chromosome"/>
</dbReference>
<feature type="domain" description="EamA" evidence="7">
    <location>
        <begin position="146"/>
        <end position="278"/>
    </location>
</feature>
<feature type="transmembrane region" description="Helical" evidence="6">
    <location>
        <begin position="203"/>
        <end position="224"/>
    </location>
</feature>
<keyword evidence="9" id="KW-1185">Reference proteome</keyword>
<dbReference type="SUPFAM" id="SSF103481">
    <property type="entry name" value="Multidrug resistance efflux transporter EmrE"/>
    <property type="match status" value="2"/>
</dbReference>
<evidence type="ECO:0000313" key="8">
    <source>
        <dbReference type="EMBL" id="AOU96625.1"/>
    </source>
</evidence>
<evidence type="ECO:0000256" key="6">
    <source>
        <dbReference type="SAM" id="Phobius"/>
    </source>
</evidence>
<dbReference type="InterPro" id="IPR000620">
    <property type="entry name" value="EamA_dom"/>
</dbReference>
<dbReference type="InterPro" id="IPR050638">
    <property type="entry name" value="AA-Vitamin_Transporters"/>
</dbReference>
<feature type="transmembrane region" description="Helical" evidence="6">
    <location>
        <begin position="171"/>
        <end position="191"/>
    </location>
</feature>
<keyword evidence="4 6" id="KW-1133">Transmembrane helix</keyword>
<dbReference type="KEGG" id="aprs:BI364_00040"/>
<evidence type="ECO:0000256" key="5">
    <source>
        <dbReference type="ARBA" id="ARBA00023136"/>
    </source>
</evidence>
<organism evidence="8 9">
    <name type="scientific">Acidihalobacter yilgarnensis</name>
    <dbReference type="NCBI Taxonomy" id="2819280"/>
    <lineage>
        <taxon>Bacteria</taxon>
        <taxon>Pseudomonadati</taxon>
        <taxon>Pseudomonadota</taxon>
        <taxon>Gammaproteobacteria</taxon>
        <taxon>Chromatiales</taxon>
        <taxon>Ectothiorhodospiraceae</taxon>
        <taxon>Acidihalobacter</taxon>
    </lineage>
</organism>
<name>A0A1D8IJL0_9GAMM</name>
<feature type="transmembrane region" description="Helical" evidence="6">
    <location>
        <begin position="85"/>
        <end position="104"/>
    </location>
</feature>
<dbReference type="PANTHER" id="PTHR32322:SF2">
    <property type="entry name" value="EAMA DOMAIN-CONTAINING PROTEIN"/>
    <property type="match status" value="1"/>
</dbReference>
<evidence type="ECO:0000313" key="9">
    <source>
        <dbReference type="Proteomes" id="UP000095401"/>
    </source>
</evidence>
<sequence length="292" mass="31176">MAIIWGGTFVSGRLLSGHVEPASAAFIRFLFASFGLFVFAQFSEGGLPRLTIRQLLAVILLGLTGVFAYNLFFFRALETLAAGRAAATIAMNPAVIALLSWLLLREPLGPVRLFGIAISLAGALLVISHGRPADLLLGALPRGTLDILVCLLSWVAYSLLGRQLMRGLSPLASVTYSSIAGTLLLAWPAFYAGTVHNMWTYSILDWANLAYLGIAGTALGFVWYYQGIKKIGATRASIFINIVPISAIALAHFMLGESIDGSLLVGGGLVIAGVYLTNVGFSHPFRRRADGF</sequence>